<feature type="transmembrane region" description="Helical" evidence="1">
    <location>
        <begin position="115"/>
        <end position="136"/>
    </location>
</feature>
<reference evidence="2 3" key="1">
    <citation type="submission" date="2024-06" db="EMBL/GenBank/DDBJ databases">
        <title>Lysinibacillus zambalefons sp. nov., a Novel Firmicute Isolated from the Poon Bato Zambales Hyperalkaline Spring.</title>
        <authorList>
            <person name="Aja J.A."/>
            <person name="Lazaro J.E.H."/>
            <person name="Llorin L.D."/>
            <person name="Lim K.R."/>
            <person name="Teodosio J."/>
            <person name="Dalisay D.S."/>
        </authorList>
    </citation>
    <scope>NUCLEOTIDE SEQUENCE [LARGE SCALE GENOMIC DNA]</scope>
    <source>
        <strain evidence="2 3">M3</strain>
    </source>
</reference>
<comment type="caution">
    <text evidence="2">The sequence shown here is derived from an EMBL/GenBank/DDBJ whole genome shotgun (WGS) entry which is preliminary data.</text>
</comment>
<keyword evidence="1" id="KW-1133">Transmembrane helix</keyword>
<feature type="transmembrane region" description="Helical" evidence="1">
    <location>
        <begin position="46"/>
        <end position="68"/>
    </location>
</feature>
<evidence type="ECO:0000256" key="1">
    <source>
        <dbReference type="SAM" id="Phobius"/>
    </source>
</evidence>
<feature type="transmembrane region" description="Helical" evidence="1">
    <location>
        <begin position="80"/>
        <end position="103"/>
    </location>
</feature>
<dbReference type="RefSeq" id="WP_349657958.1">
    <property type="nucleotide sequence ID" value="NZ_JBEGDG010000001.1"/>
</dbReference>
<feature type="transmembrane region" description="Helical" evidence="1">
    <location>
        <begin position="12"/>
        <end position="34"/>
    </location>
</feature>
<keyword evidence="1" id="KW-0472">Membrane</keyword>
<proteinExistence type="predicted"/>
<sequence length="139" mass="15181">MSNPNKNKNLASLTIIVGLLLPIFLPAFIMIALVNFMPNEITHSGIMSLFILSIALFIIAGIFTKVLSLVGLTEQKIVELGFLGFVISVLTSFISIVVGYYWMKTLHFTSVELSTIGILIIAAITTIVLTALIKILEKL</sequence>
<accession>A0ABV1MKY9</accession>
<organism evidence="2 3">
    <name type="scientific">Lysinibacillus zambalensis</name>
    <dbReference type="NCBI Taxonomy" id="3160866"/>
    <lineage>
        <taxon>Bacteria</taxon>
        <taxon>Bacillati</taxon>
        <taxon>Bacillota</taxon>
        <taxon>Bacilli</taxon>
        <taxon>Bacillales</taxon>
        <taxon>Bacillaceae</taxon>
        <taxon>Lysinibacillus</taxon>
    </lineage>
</organism>
<keyword evidence="3" id="KW-1185">Reference proteome</keyword>
<dbReference type="EMBL" id="JBEGDG010000001">
    <property type="protein sequence ID" value="MEQ6353172.1"/>
    <property type="molecule type" value="Genomic_DNA"/>
</dbReference>
<name>A0ABV1MKY9_9BACI</name>
<dbReference type="Proteomes" id="UP001478862">
    <property type="component" value="Unassembled WGS sequence"/>
</dbReference>
<keyword evidence="1" id="KW-0812">Transmembrane</keyword>
<evidence type="ECO:0000313" key="2">
    <source>
        <dbReference type="EMBL" id="MEQ6353172.1"/>
    </source>
</evidence>
<protein>
    <submittedName>
        <fullName evidence="2">Epimerase</fullName>
    </submittedName>
</protein>
<evidence type="ECO:0000313" key="3">
    <source>
        <dbReference type="Proteomes" id="UP001478862"/>
    </source>
</evidence>
<gene>
    <name evidence="2" type="ORF">ABNX05_00915</name>
</gene>